<feature type="transmembrane region" description="Helical" evidence="1">
    <location>
        <begin position="174"/>
        <end position="196"/>
    </location>
</feature>
<dbReference type="RefSeq" id="WP_153736810.1">
    <property type="nucleotide sequence ID" value="NZ_WJNG01000007.1"/>
</dbReference>
<dbReference type="AlphaFoldDB" id="A0A6A8DCC6"/>
<gene>
    <name evidence="2" type="ORF">GH741_10930</name>
</gene>
<keyword evidence="3" id="KW-1185">Reference proteome</keyword>
<sequence length="306" mass="33828">MKEKFSKPKGFGEILDHTFRLAKNRFSDFFMVLLILMGPIYLLQALIQLTMGTNFLREVGSGDNWFDQVLTSFDQGSSPESIGADPGSTLGLILTGLATIILLPVAQVAILYIVNHIRKNEEYTVGAVIKQAFSRFWPIFGSSLLMALITIGMFVGPLIIVFMVGFAGSFVNPIIGILFGILLFLGLALVVALLLIRWSFYLGVVAFGKEAPGLSKSWKLTRHRTWILFGIYIIFTLIVGAISTAVEVPVMLLLGNSVLYTIIINVVSLFTTMIISVGYAVVYFDLKIRVDADDLKELIEDYNGPR</sequence>
<name>A0A6A8DCC6_9BACI</name>
<evidence type="ECO:0000313" key="2">
    <source>
        <dbReference type="EMBL" id="MRH43194.1"/>
    </source>
</evidence>
<keyword evidence="1" id="KW-0472">Membrane</keyword>
<protein>
    <recommendedName>
        <fullName evidence="4">Glycerophosphoryl diester phosphodiesterase membrane domain-containing protein</fullName>
    </recommendedName>
</protein>
<comment type="caution">
    <text evidence="2">The sequence shown here is derived from an EMBL/GenBank/DDBJ whole genome shotgun (WGS) entry which is preliminary data.</text>
</comment>
<dbReference type="OrthoDB" id="2375893at2"/>
<keyword evidence="1" id="KW-0812">Transmembrane</keyword>
<evidence type="ECO:0000256" key="1">
    <source>
        <dbReference type="SAM" id="Phobius"/>
    </source>
</evidence>
<feature type="transmembrane region" description="Helical" evidence="1">
    <location>
        <begin position="144"/>
        <end position="168"/>
    </location>
</feature>
<feature type="transmembrane region" description="Helical" evidence="1">
    <location>
        <begin position="226"/>
        <end position="246"/>
    </location>
</feature>
<organism evidence="2 3">
    <name type="scientific">Aquibacillus halophilus</name>
    <dbReference type="NCBI Taxonomy" id="930132"/>
    <lineage>
        <taxon>Bacteria</taxon>
        <taxon>Bacillati</taxon>
        <taxon>Bacillota</taxon>
        <taxon>Bacilli</taxon>
        <taxon>Bacillales</taxon>
        <taxon>Bacillaceae</taxon>
        <taxon>Aquibacillus</taxon>
    </lineage>
</organism>
<feature type="transmembrane region" description="Helical" evidence="1">
    <location>
        <begin position="29"/>
        <end position="47"/>
    </location>
</feature>
<dbReference type="PANTHER" id="PTHR33133:SF1">
    <property type="entry name" value="EXPRESSED PROTEIN-RELATED"/>
    <property type="match status" value="1"/>
</dbReference>
<feature type="transmembrane region" description="Helical" evidence="1">
    <location>
        <begin position="258"/>
        <end position="282"/>
    </location>
</feature>
<reference evidence="2" key="1">
    <citation type="submission" date="2019-11" db="EMBL/GenBank/DDBJ databases">
        <authorList>
            <person name="Li J."/>
        </authorList>
    </citation>
    <scope>NUCLEOTIDE SEQUENCE</scope>
    <source>
        <strain evidence="2">B6B</strain>
    </source>
</reference>
<keyword evidence="1" id="KW-1133">Transmembrane helix</keyword>
<feature type="transmembrane region" description="Helical" evidence="1">
    <location>
        <begin position="90"/>
        <end position="114"/>
    </location>
</feature>
<dbReference type="Proteomes" id="UP000799092">
    <property type="component" value="Unassembled WGS sequence"/>
</dbReference>
<evidence type="ECO:0000313" key="3">
    <source>
        <dbReference type="Proteomes" id="UP000799092"/>
    </source>
</evidence>
<evidence type="ECO:0008006" key="4">
    <source>
        <dbReference type="Google" id="ProtNLM"/>
    </source>
</evidence>
<dbReference type="EMBL" id="WJNG01000007">
    <property type="protein sequence ID" value="MRH43194.1"/>
    <property type="molecule type" value="Genomic_DNA"/>
</dbReference>
<proteinExistence type="predicted"/>
<accession>A0A6A8DCC6</accession>
<dbReference type="PANTHER" id="PTHR33133">
    <property type="entry name" value="OS08G0107100 PROTEIN-RELATED"/>
    <property type="match status" value="1"/>
</dbReference>